<dbReference type="Gene3D" id="2.60.40.4100">
    <property type="entry name" value="Zona pellucida, ZP-C domain"/>
    <property type="match status" value="1"/>
</dbReference>
<feature type="chain" id="PRO_5018565147" description="ZP domain-containing protein" evidence="3">
    <location>
        <begin position="20"/>
        <end position="806"/>
    </location>
</feature>
<dbReference type="InterPro" id="IPR001507">
    <property type="entry name" value="ZP_dom"/>
</dbReference>
<dbReference type="SMART" id="SM00241">
    <property type="entry name" value="ZP"/>
    <property type="match status" value="1"/>
</dbReference>
<organism evidence="5 6">
    <name type="scientific">Oryzias javanicus</name>
    <name type="common">Javanese ricefish</name>
    <name type="synonym">Aplocheilus javanicus</name>
    <dbReference type="NCBI Taxonomy" id="123683"/>
    <lineage>
        <taxon>Eukaryota</taxon>
        <taxon>Metazoa</taxon>
        <taxon>Chordata</taxon>
        <taxon>Craniata</taxon>
        <taxon>Vertebrata</taxon>
        <taxon>Euteleostomi</taxon>
        <taxon>Actinopterygii</taxon>
        <taxon>Neopterygii</taxon>
        <taxon>Teleostei</taxon>
        <taxon>Neoteleostei</taxon>
        <taxon>Acanthomorphata</taxon>
        <taxon>Ovalentaria</taxon>
        <taxon>Atherinomorphae</taxon>
        <taxon>Beloniformes</taxon>
        <taxon>Adrianichthyidae</taxon>
        <taxon>Oryziinae</taxon>
        <taxon>Oryzias</taxon>
    </lineage>
</organism>
<dbReference type="PROSITE" id="PS51034">
    <property type="entry name" value="ZP_2"/>
    <property type="match status" value="1"/>
</dbReference>
<dbReference type="Gene3D" id="2.60.40.3210">
    <property type="entry name" value="Zona pellucida, ZP-N domain"/>
    <property type="match status" value="1"/>
</dbReference>
<dbReference type="PANTHER" id="PTHR14002:SF50">
    <property type="entry name" value="ALPHA-TECTORIN-LIKE-RELATED"/>
    <property type="match status" value="1"/>
</dbReference>
<evidence type="ECO:0000313" key="6">
    <source>
        <dbReference type="Proteomes" id="UP000283210"/>
    </source>
</evidence>
<feature type="signal peptide" evidence="3">
    <location>
        <begin position="1"/>
        <end position="19"/>
    </location>
</feature>
<dbReference type="Pfam" id="PF00100">
    <property type="entry name" value="Zona_pellucida"/>
    <property type="match status" value="1"/>
</dbReference>
<evidence type="ECO:0000256" key="3">
    <source>
        <dbReference type="SAM" id="SignalP"/>
    </source>
</evidence>
<gene>
    <name evidence="5" type="ORF">OJAV_G00202830</name>
</gene>
<dbReference type="InterPro" id="IPR055355">
    <property type="entry name" value="ZP-C"/>
</dbReference>
<keyword evidence="1 3" id="KW-0732">Signal</keyword>
<dbReference type="PANTHER" id="PTHR14002">
    <property type="entry name" value="ENDOGLIN/TGF-BETA RECEPTOR TYPE III"/>
    <property type="match status" value="1"/>
</dbReference>
<dbReference type="OrthoDB" id="9987373at2759"/>
<dbReference type="AlphaFoldDB" id="A0A3S2M0T8"/>
<evidence type="ECO:0000313" key="5">
    <source>
        <dbReference type="EMBL" id="RVE57786.1"/>
    </source>
</evidence>
<reference evidence="5 6" key="2">
    <citation type="submission" date="2019-01" db="EMBL/GenBank/DDBJ databases">
        <title>A chromosome length genome reference of the Java medaka (oryzias javanicus).</title>
        <authorList>
            <person name="Herpin A."/>
            <person name="Takehana Y."/>
            <person name="Naruse K."/>
            <person name="Ansai S."/>
            <person name="Kawaguchi M."/>
        </authorList>
    </citation>
    <scope>NUCLEOTIDE SEQUENCE [LARGE SCALE GENOMIC DNA]</scope>
    <source>
        <strain evidence="5">RS831</strain>
        <tissue evidence="5">Whole body</tissue>
    </source>
</reference>
<dbReference type="InterPro" id="IPR042235">
    <property type="entry name" value="ZP-C_dom"/>
</dbReference>
<evidence type="ECO:0000256" key="2">
    <source>
        <dbReference type="ARBA" id="ARBA00023157"/>
    </source>
</evidence>
<sequence length="806" mass="87476">MKFLTVFLTACSFLSGAASTSQTFRSSGEINISSCPIHFYGRRYEKAYVDFSADGFALCFKASYGRGIDNDCILMSGGTADRGDLSVLTKEIPTGSGVHKLLPNLKSAGKCVNVIPLKDSNMSQVQQVELGNFGAQSILGIRTYSGYNDDSVEADALVNGLSVSRRTFQASETNRGVITDMSGCRLSGSVYLTNTTIRDPSTCSTITCDANGVATTVSDCGPTERCRGDGSCALNLVCSVTGSTVIDFSGRLSSVPDRCGYSLLSSASLPGLHVMGVLKERRRRDVSFLDQVILSLDGNLVSLEQGGRVKLDGRDLLLGSDPQLFHGVELSRDQADVTAKITASNFTVTVVFDGSTATIHLTGPNGAAFQGLCEDAMTTLSQVRVSQYSAADCNTMYVDAADNSTNCINAAQRCGVLQRAPFDTCNSSIDPQPFISACSETLCKYPSKDGLECQFLEAYAEACHLHSSVRVEGWRTPTGCSAGVQQAACQRFCSSHEFCGLDTHSQKPRCHCRAIFESKYKPTGSFGEPVVCERKSASVVLANCLLEDEGIDYTTLHLNDQTCKGEMDNVTHMVTFGFDTERPCGTLIMANDSQIIYKNAIMTKSAASGAIVRHEKLHVDFSCYLSQPEVKSLAMRFKHSSVIQHVSSGEWSYNLTMKAFTGSDLTTQLDERSELDLNQQICVELKTEGLDGNAVSVVTDSCWATDQPSPTGNLRYDLVKNGCPNPIDETVKVMGNGQGTSNHFCFNTFQFSGRNSEVFLHCRVELCIKQGDNCVQRCSPGRRRRRSALPRYEDRNPALISVAWMF</sequence>
<reference evidence="5 6" key="1">
    <citation type="submission" date="2018-11" db="EMBL/GenBank/DDBJ databases">
        <authorList>
            <person name="Lopez-Roques C."/>
            <person name="Donnadieu C."/>
            <person name="Bouchez O."/>
            <person name="Klopp C."/>
            <person name="Cabau C."/>
            <person name="Zahm M."/>
        </authorList>
    </citation>
    <scope>NUCLEOTIDE SEQUENCE [LARGE SCALE GENOMIC DNA]</scope>
    <source>
        <strain evidence="5">RS831</strain>
        <tissue evidence="5">Whole body</tissue>
    </source>
</reference>
<proteinExistence type="predicted"/>
<dbReference type="SMART" id="SM00832">
    <property type="entry name" value="C8"/>
    <property type="match status" value="1"/>
</dbReference>
<evidence type="ECO:0000256" key="1">
    <source>
        <dbReference type="ARBA" id="ARBA00022729"/>
    </source>
</evidence>
<dbReference type="Proteomes" id="UP000283210">
    <property type="component" value="Chromosome 21"/>
</dbReference>
<keyword evidence="6" id="KW-1185">Reference proteome</keyword>
<keyword evidence="2" id="KW-1015">Disulfide bond</keyword>
<feature type="domain" description="ZP" evidence="4">
    <location>
        <begin position="531"/>
        <end position="785"/>
    </location>
</feature>
<name>A0A3S2M0T8_ORYJA</name>
<protein>
    <recommendedName>
        <fullName evidence="4">ZP domain-containing protein</fullName>
    </recommendedName>
</protein>
<accession>A0A3S2M0T8</accession>
<dbReference type="Pfam" id="PF08742">
    <property type="entry name" value="C8"/>
    <property type="match status" value="1"/>
</dbReference>
<dbReference type="InterPro" id="IPR014853">
    <property type="entry name" value="VWF/SSPO/ZAN-like_Cys-rich_dom"/>
</dbReference>
<evidence type="ECO:0000259" key="4">
    <source>
        <dbReference type="PROSITE" id="PS51034"/>
    </source>
</evidence>
<dbReference type="EMBL" id="CM012457">
    <property type="protein sequence ID" value="RVE57786.1"/>
    <property type="molecule type" value="Genomic_DNA"/>
</dbReference>